<keyword evidence="1" id="KW-0436">Ligase</keyword>
<reference evidence="5" key="1">
    <citation type="journal article" date="2020" name="Nature">
        <title>Giant virus diversity and host interactions through global metagenomics.</title>
        <authorList>
            <person name="Schulz F."/>
            <person name="Roux S."/>
            <person name="Paez-Espino D."/>
            <person name="Jungbluth S."/>
            <person name="Walsh D.A."/>
            <person name="Denef V.J."/>
            <person name="McMahon K.D."/>
            <person name="Konstantinidis K.T."/>
            <person name="Eloe-Fadrosh E.A."/>
            <person name="Kyrpides N.C."/>
            <person name="Woyke T."/>
        </authorList>
    </citation>
    <scope>NUCLEOTIDE SEQUENCE</scope>
    <source>
        <strain evidence="5">GVMAG-M-3300020595-32</strain>
    </source>
</reference>
<feature type="domain" description="Aminoacyl-tRNA synthetase class II (D/K/N)" evidence="4">
    <location>
        <begin position="10"/>
        <end position="272"/>
    </location>
</feature>
<evidence type="ECO:0000256" key="3">
    <source>
        <dbReference type="ARBA" id="ARBA00022840"/>
    </source>
</evidence>
<dbReference type="InterPro" id="IPR004364">
    <property type="entry name" value="Aa-tRNA-synt_II"/>
</dbReference>
<evidence type="ECO:0000256" key="1">
    <source>
        <dbReference type="ARBA" id="ARBA00022598"/>
    </source>
</evidence>
<evidence type="ECO:0000259" key="4">
    <source>
        <dbReference type="Pfam" id="PF00152"/>
    </source>
</evidence>
<dbReference type="GO" id="GO:0006418">
    <property type="term" value="P:tRNA aminoacylation for protein translation"/>
    <property type="evidence" value="ECO:0007669"/>
    <property type="project" value="InterPro"/>
</dbReference>
<keyword evidence="2" id="KW-0547">Nucleotide-binding</keyword>
<protein>
    <recommendedName>
        <fullName evidence="4">Aminoacyl-tRNA synthetase class II (D/K/N) domain-containing protein</fullName>
    </recommendedName>
</protein>
<evidence type="ECO:0000313" key="5">
    <source>
        <dbReference type="EMBL" id="QHT02790.1"/>
    </source>
</evidence>
<dbReference type="GO" id="GO:0004812">
    <property type="term" value="F:aminoacyl-tRNA ligase activity"/>
    <property type="evidence" value="ECO:0007669"/>
    <property type="project" value="InterPro"/>
</dbReference>
<proteinExistence type="predicted"/>
<organism evidence="5">
    <name type="scientific">viral metagenome</name>
    <dbReference type="NCBI Taxonomy" id="1070528"/>
    <lineage>
        <taxon>unclassified sequences</taxon>
        <taxon>metagenomes</taxon>
        <taxon>organismal metagenomes</taxon>
    </lineage>
</organism>
<dbReference type="SUPFAM" id="SSF55681">
    <property type="entry name" value="Class II aaRS and biotin synthetases"/>
    <property type="match status" value="1"/>
</dbReference>
<dbReference type="AlphaFoldDB" id="A0A6C0CG22"/>
<dbReference type="EMBL" id="MN739400">
    <property type="protein sequence ID" value="QHT02790.1"/>
    <property type="molecule type" value="Genomic_DNA"/>
</dbReference>
<dbReference type="GO" id="GO:0005524">
    <property type="term" value="F:ATP binding"/>
    <property type="evidence" value="ECO:0007669"/>
    <property type="project" value="InterPro"/>
</dbReference>
<evidence type="ECO:0000256" key="2">
    <source>
        <dbReference type="ARBA" id="ARBA00022741"/>
    </source>
</evidence>
<keyword evidence="3" id="KW-0067">ATP-binding</keyword>
<dbReference type="Gene3D" id="3.30.930.10">
    <property type="entry name" value="Bira Bifunctional Protein, Domain 2"/>
    <property type="match status" value="2"/>
</dbReference>
<sequence>MNRMIDPRKFSKCANSMRTFFLERNYVEVHTQNLRSILAACEDPSTISTYQYSGEVWPLPQTGQMHLENVLLDNPDYEGAFCLSTSYRNEPNPVPGRHDLIFPMFEFESKGTVVDLQAMQVDLLDHLGFVKTDGSYPEGEYLDICNKYGADELDNDHELRLEQDYGSVFFLKNFPFYTSPFWNMKSDFTTKQSNKIDVILHGIETIGSAERSCDRDEMREMFYTISDGQYKDILYKEFTKERVDRELDEFLDRDFFPRYGGGIGVTRMIRAMEMSNLLD</sequence>
<dbReference type="Pfam" id="PF00152">
    <property type="entry name" value="tRNA-synt_2"/>
    <property type="match status" value="1"/>
</dbReference>
<name>A0A6C0CG22_9ZZZZ</name>
<dbReference type="InterPro" id="IPR045864">
    <property type="entry name" value="aa-tRNA-synth_II/BPL/LPL"/>
</dbReference>
<accession>A0A6C0CG22</accession>